<accession>A0A7I8L4R5</accession>
<protein>
    <submittedName>
        <fullName evidence="1">Uncharacterized protein</fullName>
    </submittedName>
</protein>
<name>A0A7I8L4R5_SPIIN</name>
<dbReference type="Proteomes" id="UP000663760">
    <property type="component" value="Chromosome 11"/>
</dbReference>
<gene>
    <name evidence="1" type="ORF">SI8410_11015598</name>
</gene>
<dbReference type="InterPro" id="IPR012337">
    <property type="entry name" value="RNaseH-like_sf"/>
</dbReference>
<dbReference type="SUPFAM" id="SSF53098">
    <property type="entry name" value="Ribonuclease H-like"/>
    <property type="match status" value="1"/>
</dbReference>
<dbReference type="EMBL" id="LR746274">
    <property type="protein sequence ID" value="CAA7404920.1"/>
    <property type="molecule type" value="Genomic_DNA"/>
</dbReference>
<reference evidence="1" key="1">
    <citation type="submission" date="2020-02" db="EMBL/GenBank/DDBJ databases">
        <authorList>
            <person name="Scholz U."/>
            <person name="Mascher M."/>
            <person name="Fiebig A."/>
        </authorList>
    </citation>
    <scope>NUCLEOTIDE SEQUENCE</scope>
</reference>
<sequence length="114" mass="13242">MGASHNYICRQLTARLQLPMTGTQSYHITLNDNRTTFDDRVCCDYNHFSLLKYPFLTVDMIVIFIQDIVHLYDFSLSIVTDEGSVFSNALWRELHLLQGTLLIMSYAYHSKTND</sequence>
<proteinExistence type="predicted"/>
<keyword evidence="2" id="KW-1185">Reference proteome</keyword>
<evidence type="ECO:0000313" key="2">
    <source>
        <dbReference type="Proteomes" id="UP000663760"/>
    </source>
</evidence>
<dbReference type="AlphaFoldDB" id="A0A7I8L4R5"/>
<organism evidence="1 2">
    <name type="scientific">Spirodela intermedia</name>
    <name type="common">Intermediate duckweed</name>
    <dbReference type="NCBI Taxonomy" id="51605"/>
    <lineage>
        <taxon>Eukaryota</taxon>
        <taxon>Viridiplantae</taxon>
        <taxon>Streptophyta</taxon>
        <taxon>Embryophyta</taxon>
        <taxon>Tracheophyta</taxon>
        <taxon>Spermatophyta</taxon>
        <taxon>Magnoliopsida</taxon>
        <taxon>Liliopsida</taxon>
        <taxon>Araceae</taxon>
        <taxon>Lemnoideae</taxon>
        <taxon>Spirodela</taxon>
    </lineage>
</organism>
<evidence type="ECO:0000313" key="1">
    <source>
        <dbReference type="EMBL" id="CAA7404920.1"/>
    </source>
</evidence>